<name>A0A369CG97_9GAMM</name>
<accession>A0A369CG97</accession>
<dbReference type="EMBL" id="QPJY01000002">
    <property type="protein sequence ID" value="RCX32105.1"/>
    <property type="molecule type" value="Genomic_DNA"/>
</dbReference>
<comment type="caution">
    <text evidence="8">The sequence shown here is derived from an EMBL/GenBank/DDBJ whole genome shotgun (WGS) entry which is preliminary data.</text>
</comment>
<dbReference type="SUPFAM" id="SSF56349">
    <property type="entry name" value="DNA breaking-rejoining enzymes"/>
    <property type="match status" value="1"/>
</dbReference>
<dbReference type="InterPro" id="IPR050090">
    <property type="entry name" value="Tyrosine_recombinase_XerCD"/>
</dbReference>
<dbReference type="InterPro" id="IPR004107">
    <property type="entry name" value="Integrase_SAM-like_N"/>
</dbReference>
<evidence type="ECO:0000259" key="7">
    <source>
        <dbReference type="PROSITE" id="PS51900"/>
    </source>
</evidence>
<evidence type="ECO:0000256" key="2">
    <source>
        <dbReference type="ARBA" id="ARBA00022908"/>
    </source>
</evidence>
<keyword evidence="1" id="KW-0159">Chromosome partition</keyword>
<feature type="domain" description="Core-binding (CB)" evidence="7">
    <location>
        <begin position="16"/>
        <end position="102"/>
    </location>
</feature>
<dbReference type="Gene3D" id="1.10.150.130">
    <property type="match status" value="1"/>
</dbReference>
<reference evidence="8 9" key="1">
    <citation type="submission" date="2018-07" db="EMBL/GenBank/DDBJ databases">
        <title>Genomic Encyclopedia of Type Strains, Phase IV (KMG-IV): sequencing the most valuable type-strain genomes for metagenomic binning, comparative biology and taxonomic classification.</title>
        <authorList>
            <person name="Goeker M."/>
        </authorList>
    </citation>
    <scope>NUCLEOTIDE SEQUENCE [LARGE SCALE GENOMIC DNA]</scope>
    <source>
        <strain evidence="8 9">DSM 26407</strain>
    </source>
</reference>
<dbReference type="Pfam" id="PF00589">
    <property type="entry name" value="Phage_integrase"/>
    <property type="match status" value="1"/>
</dbReference>
<dbReference type="Proteomes" id="UP000252707">
    <property type="component" value="Unassembled WGS sequence"/>
</dbReference>
<proteinExistence type="predicted"/>
<dbReference type="InterPro" id="IPR011010">
    <property type="entry name" value="DNA_brk_join_enz"/>
</dbReference>
<protein>
    <submittedName>
        <fullName evidence="8">Integrase/recombinase XerC</fullName>
    </submittedName>
</protein>
<dbReference type="PANTHER" id="PTHR30349">
    <property type="entry name" value="PHAGE INTEGRASE-RELATED"/>
    <property type="match status" value="1"/>
</dbReference>
<dbReference type="PANTHER" id="PTHR30349:SF81">
    <property type="entry name" value="TYROSINE RECOMBINASE XERC"/>
    <property type="match status" value="1"/>
</dbReference>
<sequence>MADILAFTPRSVTPAGDLEVLAVRFLGHLSARSYAANTLQAYRRDLERLVGFLAGLDIRLVQSVAPQHIDRWLEALVHGEGLSPRTAARALEAAKGLFRFAVRRDWLTEQANPMRHVEPPRWHARKVVAPEEGTLLRVIDGIPADTRLGLRDRALFRLMYAAGLRVTAIASLDLYDPDRPPRFTVLPSGRVTYLNKGGAEKETVADETAMERLAEWLPVRHAFERQDSPPALFLSSRGGRLTRAGIHQRLREYGERAGVPGLHCHLLRHRRIGEVMDRAGLPLAHYLSGHSRTSTTADTYGQQSQERLRMRLLRECPVGGARHA</sequence>
<keyword evidence="3 5" id="KW-0238">DNA-binding</keyword>
<evidence type="ECO:0000256" key="5">
    <source>
        <dbReference type="PROSITE-ProRule" id="PRU01248"/>
    </source>
</evidence>
<dbReference type="GO" id="GO:0015074">
    <property type="term" value="P:DNA integration"/>
    <property type="evidence" value="ECO:0007669"/>
    <property type="project" value="UniProtKB-KW"/>
</dbReference>
<dbReference type="InterPro" id="IPR010998">
    <property type="entry name" value="Integrase_recombinase_N"/>
</dbReference>
<organism evidence="8 9">
    <name type="scientific">Thioalbus denitrificans</name>
    <dbReference type="NCBI Taxonomy" id="547122"/>
    <lineage>
        <taxon>Bacteria</taxon>
        <taxon>Pseudomonadati</taxon>
        <taxon>Pseudomonadota</taxon>
        <taxon>Gammaproteobacteria</taxon>
        <taxon>Chromatiales</taxon>
        <taxon>Ectothiorhodospiraceae</taxon>
        <taxon>Thioalbus</taxon>
    </lineage>
</organism>
<evidence type="ECO:0000256" key="3">
    <source>
        <dbReference type="ARBA" id="ARBA00023125"/>
    </source>
</evidence>
<dbReference type="RefSeq" id="WP_114278922.1">
    <property type="nucleotide sequence ID" value="NZ_QPJY01000002.1"/>
</dbReference>
<evidence type="ECO:0000256" key="1">
    <source>
        <dbReference type="ARBA" id="ARBA00022829"/>
    </source>
</evidence>
<dbReference type="InterPro" id="IPR044068">
    <property type="entry name" value="CB"/>
</dbReference>
<dbReference type="GO" id="GO:0006310">
    <property type="term" value="P:DNA recombination"/>
    <property type="evidence" value="ECO:0007669"/>
    <property type="project" value="UniProtKB-KW"/>
</dbReference>
<dbReference type="Gene3D" id="1.10.443.10">
    <property type="entry name" value="Intergrase catalytic core"/>
    <property type="match status" value="1"/>
</dbReference>
<keyword evidence="4" id="KW-0233">DNA recombination</keyword>
<dbReference type="GO" id="GO:0003677">
    <property type="term" value="F:DNA binding"/>
    <property type="evidence" value="ECO:0007669"/>
    <property type="project" value="UniProtKB-UniRule"/>
</dbReference>
<dbReference type="Pfam" id="PF02899">
    <property type="entry name" value="Phage_int_SAM_1"/>
    <property type="match status" value="1"/>
</dbReference>
<dbReference type="InterPro" id="IPR002104">
    <property type="entry name" value="Integrase_catalytic"/>
</dbReference>
<dbReference type="PROSITE" id="PS51900">
    <property type="entry name" value="CB"/>
    <property type="match status" value="1"/>
</dbReference>
<feature type="domain" description="Tyr recombinase" evidence="6">
    <location>
        <begin position="123"/>
        <end position="313"/>
    </location>
</feature>
<evidence type="ECO:0000313" key="9">
    <source>
        <dbReference type="Proteomes" id="UP000252707"/>
    </source>
</evidence>
<dbReference type="OrthoDB" id="9801717at2"/>
<evidence type="ECO:0000259" key="6">
    <source>
        <dbReference type="PROSITE" id="PS51898"/>
    </source>
</evidence>
<dbReference type="PROSITE" id="PS51898">
    <property type="entry name" value="TYR_RECOMBINASE"/>
    <property type="match status" value="1"/>
</dbReference>
<evidence type="ECO:0000313" key="8">
    <source>
        <dbReference type="EMBL" id="RCX32105.1"/>
    </source>
</evidence>
<dbReference type="AlphaFoldDB" id="A0A369CG97"/>
<keyword evidence="2" id="KW-0229">DNA integration</keyword>
<gene>
    <name evidence="8" type="ORF">DFQ59_102458</name>
</gene>
<dbReference type="GO" id="GO:0007059">
    <property type="term" value="P:chromosome segregation"/>
    <property type="evidence" value="ECO:0007669"/>
    <property type="project" value="UniProtKB-KW"/>
</dbReference>
<keyword evidence="9" id="KW-1185">Reference proteome</keyword>
<dbReference type="InterPro" id="IPR013762">
    <property type="entry name" value="Integrase-like_cat_sf"/>
</dbReference>
<evidence type="ECO:0000256" key="4">
    <source>
        <dbReference type="ARBA" id="ARBA00023172"/>
    </source>
</evidence>